<comment type="caution">
    <text evidence="1">The sequence shown here is derived from an EMBL/GenBank/DDBJ whole genome shotgun (WGS) entry which is preliminary data.</text>
</comment>
<evidence type="ECO:0000313" key="2">
    <source>
        <dbReference type="Proteomes" id="UP001501758"/>
    </source>
</evidence>
<organism evidence="1 2">
    <name type="scientific">Aquimarina litoralis</name>
    <dbReference type="NCBI Taxonomy" id="584605"/>
    <lineage>
        <taxon>Bacteria</taxon>
        <taxon>Pseudomonadati</taxon>
        <taxon>Bacteroidota</taxon>
        <taxon>Flavobacteriia</taxon>
        <taxon>Flavobacteriales</taxon>
        <taxon>Flavobacteriaceae</taxon>
        <taxon>Aquimarina</taxon>
    </lineage>
</organism>
<evidence type="ECO:0000313" key="1">
    <source>
        <dbReference type="EMBL" id="GAA0723309.1"/>
    </source>
</evidence>
<dbReference type="EMBL" id="BAAAGE010000002">
    <property type="protein sequence ID" value="GAA0723309.1"/>
    <property type="molecule type" value="Genomic_DNA"/>
</dbReference>
<proteinExistence type="predicted"/>
<dbReference type="RefSeq" id="WP_343912781.1">
    <property type="nucleotide sequence ID" value="NZ_BAAAGE010000002.1"/>
</dbReference>
<protein>
    <submittedName>
        <fullName evidence="1">Uncharacterized protein</fullName>
    </submittedName>
</protein>
<accession>A0ABN1IXU7</accession>
<reference evidence="1 2" key="1">
    <citation type="journal article" date="2019" name="Int. J. Syst. Evol. Microbiol.">
        <title>The Global Catalogue of Microorganisms (GCM) 10K type strain sequencing project: providing services to taxonomists for standard genome sequencing and annotation.</title>
        <authorList>
            <consortium name="The Broad Institute Genomics Platform"/>
            <consortium name="The Broad Institute Genome Sequencing Center for Infectious Disease"/>
            <person name="Wu L."/>
            <person name="Ma J."/>
        </authorList>
    </citation>
    <scope>NUCLEOTIDE SEQUENCE [LARGE SCALE GENOMIC DNA]</scope>
    <source>
        <strain evidence="1 2">JCM 15974</strain>
    </source>
</reference>
<sequence>MFLFDNSFEKKVLMCLFFGMFLCVSHAQNEDVTTEVKKYFLIAASTTNYEEALSSATSIAEKLKLPLDLRKLEYSDENLGLTWSKEECEGSNWGYPCYVARGRYDDGDFVSIEWSSAYGGFSKGYYIVIVSGNQIYDDSLKDLLRKTKEFVPSAYIKSSMVYMGCLH</sequence>
<name>A0ABN1IXU7_9FLAO</name>
<gene>
    <name evidence="1" type="ORF">GCM10009430_26610</name>
</gene>
<dbReference type="Proteomes" id="UP001501758">
    <property type="component" value="Unassembled WGS sequence"/>
</dbReference>
<keyword evidence="2" id="KW-1185">Reference proteome</keyword>